<evidence type="ECO:0000313" key="8">
    <source>
        <dbReference type="EnsemblMetazoa" id="ISCW008715-PA"/>
    </source>
</evidence>
<evidence type="ECO:0000256" key="2">
    <source>
        <dbReference type="ARBA" id="ARBA00007144"/>
    </source>
</evidence>
<keyword evidence="5" id="KW-0472">Membrane</keyword>
<dbReference type="PANTHER" id="PTHR12893">
    <property type="entry name" value="GOLGI REASSEMBLY STACKING PROTEIN GRASP"/>
    <property type="match status" value="1"/>
</dbReference>
<feature type="domain" description="PDZ GRASP-type" evidence="6">
    <location>
        <begin position="1"/>
        <end position="86"/>
    </location>
</feature>
<organism>
    <name type="scientific">Ixodes scapularis</name>
    <name type="common">Black-legged tick</name>
    <name type="synonym">Deer tick</name>
    <dbReference type="NCBI Taxonomy" id="6945"/>
    <lineage>
        <taxon>Eukaryota</taxon>
        <taxon>Metazoa</taxon>
        <taxon>Ecdysozoa</taxon>
        <taxon>Arthropoda</taxon>
        <taxon>Chelicerata</taxon>
        <taxon>Arachnida</taxon>
        <taxon>Acari</taxon>
        <taxon>Parasitiformes</taxon>
        <taxon>Ixodida</taxon>
        <taxon>Ixodoidea</taxon>
        <taxon>Ixodidae</taxon>
        <taxon>Ixodinae</taxon>
        <taxon>Ixodes</taxon>
    </lineage>
</organism>
<evidence type="ECO:0000256" key="1">
    <source>
        <dbReference type="ARBA" id="ARBA00004394"/>
    </source>
</evidence>
<dbReference type="Gene3D" id="2.30.42.10">
    <property type="match status" value="1"/>
</dbReference>
<gene>
    <name evidence="7" type="ORF">IscW_ISCW008715</name>
</gene>
<dbReference type="HOGENOM" id="CLU_2457283_0_0_1"/>
<evidence type="ECO:0000259" key="6">
    <source>
        <dbReference type="PROSITE" id="PS51865"/>
    </source>
</evidence>
<dbReference type="OrthoDB" id="3318at2759"/>
<dbReference type="VEuPathDB" id="VectorBase:ISCP_000870"/>
<evidence type="ECO:0000256" key="5">
    <source>
        <dbReference type="ARBA" id="ARBA00023136"/>
    </source>
</evidence>
<dbReference type="EMBL" id="ABJB010248877">
    <property type="status" value="NOT_ANNOTATED_CDS"/>
    <property type="molecule type" value="Genomic_DNA"/>
</dbReference>
<evidence type="ECO:0007829" key="10">
    <source>
        <dbReference type="PeptideAtlas" id="B7PXA7"/>
    </source>
</evidence>
<dbReference type="STRING" id="6945.B7PXA7"/>
<dbReference type="PROSITE" id="PS51865">
    <property type="entry name" value="PDZ_GRASP"/>
    <property type="match status" value="1"/>
</dbReference>
<keyword evidence="10" id="KW-1267">Proteomics identification</keyword>
<dbReference type="InterPro" id="IPR007583">
    <property type="entry name" value="GRASP55_65"/>
</dbReference>
<dbReference type="PANTHER" id="PTHR12893:SF0">
    <property type="entry name" value="GRASP65"/>
    <property type="match status" value="1"/>
</dbReference>
<dbReference type="InterPro" id="IPR024958">
    <property type="entry name" value="GRASP_PDZ"/>
</dbReference>
<dbReference type="VEuPathDB" id="VectorBase:ISCI008715"/>
<reference evidence="7 9" key="1">
    <citation type="submission" date="2008-03" db="EMBL/GenBank/DDBJ databases">
        <title>Annotation of Ixodes scapularis.</title>
        <authorList>
            <consortium name="Ixodes scapularis Genome Project Consortium"/>
            <person name="Caler E."/>
            <person name="Hannick L.I."/>
            <person name="Bidwell S."/>
            <person name="Joardar V."/>
            <person name="Thiagarajan M."/>
            <person name="Amedeo P."/>
            <person name="Galinsky K.J."/>
            <person name="Schobel S."/>
            <person name="Inman J."/>
            <person name="Hostetler J."/>
            <person name="Miller J."/>
            <person name="Hammond M."/>
            <person name="Megy K."/>
            <person name="Lawson D."/>
            <person name="Kodira C."/>
            <person name="Sutton G."/>
            <person name="Meyer J."/>
            <person name="Hill C.A."/>
            <person name="Birren B."/>
            <person name="Nene V."/>
            <person name="Collins F."/>
            <person name="Alarcon-Chaidez F."/>
            <person name="Wikel S."/>
            <person name="Strausberg R."/>
        </authorList>
    </citation>
    <scope>NUCLEOTIDE SEQUENCE [LARGE SCALE GENOMIC DNA]</scope>
    <source>
        <strain evidence="9">Wikel</strain>
        <strain evidence="7">Wikel colony</strain>
    </source>
</reference>
<dbReference type="EnsemblMetazoa" id="ISCW008715-RA">
    <property type="protein sequence ID" value="ISCW008715-PA"/>
    <property type="gene ID" value="ISCW008715"/>
</dbReference>
<accession>B7PXA7</accession>
<dbReference type="SUPFAM" id="SSF50156">
    <property type="entry name" value="PDZ domain-like"/>
    <property type="match status" value="1"/>
</dbReference>
<keyword evidence="9" id="KW-1185">Reference proteome</keyword>
<dbReference type="FunFam" id="2.30.42.10:FF:000026">
    <property type="entry name" value="Golgi reassembly stacking protein 2"/>
    <property type="match status" value="1"/>
</dbReference>
<evidence type="ECO:0000256" key="3">
    <source>
        <dbReference type="ARBA" id="ARBA00022737"/>
    </source>
</evidence>
<comment type="subcellular location">
    <subcellularLocation>
        <location evidence="1">Golgi apparatus membrane</location>
    </subcellularLocation>
</comment>
<dbReference type="GO" id="GO:0000139">
    <property type="term" value="C:Golgi membrane"/>
    <property type="evidence" value="ECO:0007669"/>
    <property type="project" value="UniProtKB-SubCell"/>
</dbReference>
<sequence>MDVSPQSPAEAAGLRPYGDYIIGSDSVLHESEDLFTLIDAHEGRPLKLYVYNTDSDSCRELSITPNKAWGGDGSEATSCDVRLTFQLTS</sequence>
<evidence type="ECO:0000256" key="4">
    <source>
        <dbReference type="ARBA" id="ARBA00023034"/>
    </source>
</evidence>
<dbReference type="VEuPathDB" id="VectorBase:ISCW008715"/>
<keyword evidence="4" id="KW-0333">Golgi apparatus</keyword>
<dbReference type="PaxDb" id="6945-B7PXA7"/>
<protein>
    <submittedName>
        <fullName evidence="7 8">Golgi reassembly stacking protein, putative</fullName>
    </submittedName>
</protein>
<dbReference type="InParanoid" id="B7PXA7"/>
<reference evidence="8" key="2">
    <citation type="submission" date="2020-05" db="UniProtKB">
        <authorList>
            <consortium name="EnsemblMetazoa"/>
        </authorList>
    </citation>
    <scope>IDENTIFICATION</scope>
    <source>
        <strain evidence="8">wikel</strain>
    </source>
</reference>
<evidence type="ECO:0000313" key="9">
    <source>
        <dbReference type="Proteomes" id="UP000001555"/>
    </source>
</evidence>
<dbReference type="AlphaFoldDB" id="B7PXA7"/>
<dbReference type="EMBL" id="DS812789">
    <property type="protein sequence ID" value="EEC11229.1"/>
    <property type="molecule type" value="Genomic_DNA"/>
</dbReference>
<comment type="similarity">
    <text evidence="2">Belongs to the GORASP family.</text>
</comment>
<proteinExistence type="evidence at protein level"/>
<evidence type="ECO:0000313" key="7">
    <source>
        <dbReference type="EMBL" id="EEC11229.1"/>
    </source>
</evidence>
<dbReference type="InterPro" id="IPR036034">
    <property type="entry name" value="PDZ_sf"/>
</dbReference>
<name>B7PXA7_IXOSC</name>
<dbReference type="Pfam" id="PF04495">
    <property type="entry name" value="GRASP55_65"/>
    <property type="match status" value="1"/>
</dbReference>
<dbReference type="Proteomes" id="UP000001555">
    <property type="component" value="Unassembled WGS sequence"/>
</dbReference>
<keyword evidence="3" id="KW-0677">Repeat</keyword>